<dbReference type="InterPro" id="IPR057326">
    <property type="entry name" value="KR_dom"/>
</dbReference>
<dbReference type="Gene3D" id="3.40.50.720">
    <property type="entry name" value="NAD(P)-binding Rossmann-like Domain"/>
    <property type="match status" value="1"/>
</dbReference>
<dbReference type="FunFam" id="3.40.50.720:FF:000084">
    <property type="entry name" value="Short-chain dehydrogenase reductase"/>
    <property type="match status" value="1"/>
</dbReference>
<dbReference type="SMART" id="SM00822">
    <property type="entry name" value="PKS_KR"/>
    <property type="match status" value="1"/>
</dbReference>
<evidence type="ECO:0000313" key="4">
    <source>
        <dbReference type="EMBL" id="KMO68449.1"/>
    </source>
</evidence>
<keyword evidence="2 4" id="KW-0560">Oxidoreductase</keyword>
<dbReference type="InterPro" id="IPR020904">
    <property type="entry name" value="Sc_DH/Rdtase_CS"/>
</dbReference>
<reference evidence="4 5" key="1">
    <citation type="journal article" date="2015" name="Genome Biol. Evol.">
        <title>Characterization of Three Mycobacterium spp. with Potential Use in Bioremediation by Genome Sequencing and Comparative Genomics.</title>
        <authorList>
            <person name="Das S."/>
            <person name="Pettersson B.M."/>
            <person name="Behra P.R."/>
            <person name="Ramesh M."/>
            <person name="Dasgupta S."/>
            <person name="Bhattacharya A."/>
            <person name="Kirsebom L.A."/>
        </authorList>
    </citation>
    <scope>NUCLEOTIDE SEQUENCE [LARGE SCALE GENOMIC DNA]</scope>
    <source>
        <strain evidence="4 5">DSM 44075</strain>
    </source>
</reference>
<dbReference type="PATRIC" id="fig|1807.14.peg.5496"/>
<name>A0A0J6VE65_9MYCO</name>
<dbReference type="NCBIfam" id="NF005559">
    <property type="entry name" value="PRK07231.1"/>
    <property type="match status" value="1"/>
</dbReference>
<dbReference type="RefSeq" id="WP_236694428.1">
    <property type="nucleotide sequence ID" value="NZ_JYNU01000058.1"/>
</dbReference>
<dbReference type="InterPro" id="IPR036291">
    <property type="entry name" value="NAD(P)-bd_dom_sf"/>
</dbReference>
<sequence length="255" mass="26585">MTAVQAPGRFDGRAALVTGATSGIGLAIVHRLHAEGARVLATGRDHDRGRELVESLGERTVFVAADLTDPGTADRLAGACLESFGALDVLVNNAGLDHTGDFATSSMDSVRQVFEINTFSTVAMMQSAARVMRTGGAMVNVTSRLATVGVPTMGIYAASKGAIHALTRSVAIELAPRGIRVNDVAPGMTRTPLYDEWLARIPGGESTETEVLADIPLRRLATPQDVAAAVAYLASDDAEYVTGTTIAVDGGYTAR</sequence>
<dbReference type="Proteomes" id="UP000036313">
    <property type="component" value="Unassembled WGS sequence"/>
</dbReference>
<dbReference type="PANTHER" id="PTHR43639:SF1">
    <property type="entry name" value="SHORT-CHAIN DEHYDROGENASE_REDUCTASE FAMILY PROTEIN"/>
    <property type="match status" value="1"/>
</dbReference>
<dbReference type="EMBL" id="JYNU01000058">
    <property type="protein sequence ID" value="KMO68449.1"/>
    <property type="molecule type" value="Genomic_DNA"/>
</dbReference>
<dbReference type="SUPFAM" id="SSF51735">
    <property type="entry name" value="NAD(P)-binding Rossmann-fold domains"/>
    <property type="match status" value="1"/>
</dbReference>
<dbReference type="InterPro" id="IPR002347">
    <property type="entry name" value="SDR_fam"/>
</dbReference>
<dbReference type="PRINTS" id="PR00080">
    <property type="entry name" value="SDRFAMILY"/>
</dbReference>
<dbReference type="GO" id="GO:0050574">
    <property type="term" value="F:2-(R)-hydroxypropyl-CoM dehydrogenase activity"/>
    <property type="evidence" value="ECO:0007669"/>
    <property type="project" value="UniProtKB-EC"/>
</dbReference>
<dbReference type="EC" id="1.1.1.268" evidence="4"/>
<organism evidence="4 5">
    <name type="scientific">Mycolicibacterium obuense</name>
    <dbReference type="NCBI Taxonomy" id="1807"/>
    <lineage>
        <taxon>Bacteria</taxon>
        <taxon>Bacillati</taxon>
        <taxon>Actinomycetota</taxon>
        <taxon>Actinomycetes</taxon>
        <taxon>Mycobacteriales</taxon>
        <taxon>Mycobacteriaceae</taxon>
        <taxon>Mycolicibacterium</taxon>
    </lineage>
</organism>
<evidence type="ECO:0000259" key="3">
    <source>
        <dbReference type="SMART" id="SM00822"/>
    </source>
</evidence>
<dbReference type="PRINTS" id="PR00081">
    <property type="entry name" value="GDHRDH"/>
</dbReference>
<accession>A0A0J6VE65</accession>
<dbReference type="PANTHER" id="PTHR43639">
    <property type="entry name" value="OXIDOREDUCTASE, SHORT-CHAIN DEHYDROGENASE/REDUCTASE FAMILY (AFU_ORTHOLOGUE AFUA_5G02870)"/>
    <property type="match status" value="1"/>
</dbReference>
<feature type="domain" description="Ketoreductase" evidence="3">
    <location>
        <begin position="13"/>
        <end position="187"/>
    </location>
</feature>
<evidence type="ECO:0000256" key="1">
    <source>
        <dbReference type="ARBA" id="ARBA00006484"/>
    </source>
</evidence>
<protein>
    <submittedName>
        <fullName evidence="4">2-(R)-hydroxypropyl-CoM dehydrogenase</fullName>
        <ecNumber evidence="4">1.1.1.268</ecNumber>
    </submittedName>
</protein>
<comment type="caution">
    <text evidence="4">The sequence shown here is derived from an EMBL/GenBank/DDBJ whole genome shotgun (WGS) entry which is preliminary data.</text>
</comment>
<dbReference type="AlphaFoldDB" id="A0A0J6VE65"/>
<evidence type="ECO:0000313" key="5">
    <source>
        <dbReference type="Proteomes" id="UP000036313"/>
    </source>
</evidence>
<comment type="similarity">
    <text evidence="1">Belongs to the short-chain dehydrogenases/reductases (SDR) family.</text>
</comment>
<dbReference type="PROSITE" id="PS00061">
    <property type="entry name" value="ADH_SHORT"/>
    <property type="match status" value="1"/>
</dbReference>
<gene>
    <name evidence="4" type="primary">xecD_3</name>
    <name evidence="4" type="ORF">MOBUDSM44075_05451</name>
</gene>
<dbReference type="Pfam" id="PF13561">
    <property type="entry name" value="adh_short_C2"/>
    <property type="match status" value="1"/>
</dbReference>
<evidence type="ECO:0000256" key="2">
    <source>
        <dbReference type="ARBA" id="ARBA00023002"/>
    </source>
</evidence>
<proteinExistence type="inferred from homology"/>
<dbReference type="CDD" id="cd05233">
    <property type="entry name" value="SDR_c"/>
    <property type="match status" value="1"/>
</dbReference>